<dbReference type="OMA" id="EASIPCI"/>
<dbReference type="SUPFAM" id="SSF46785">
    <property type="entry name" value="Winged helix' DNA-binding domain"/>
    <property type="match status" value="2"/>
</dbReference>
<dbReference type="OrthoDB" id="613763at2759"/>
<comment type="caution">
    <text evidence="6">The sequence shown here is derived from an EMBL/GenBank/DDBJ whole genome shotgun (WGS) entry which is preliminary data.</text>
</comment>
<gene>
    <name evidence="6" type="ORF">RF11_12772</name>
</gene>
<keyword evidence="3 6" id="KW-0240">DNA-directed RNA polymerase</keyword>
<dbReference type="PANTHER" id="PTHR12780">
    <property type="entry name" value="RNA POLYMERASE III DNA DIRECTED , 39KD SUBUNIT-RELATED"/>
    <property type="match status" value="1"/>
</dbReference>
<protein>
    <submittedName>
        <fullName evidence="6">DNA-directed RNA polymerase III subunit RPC6</fullName>
    </submittedName>
</protein>
<dbReference type="InterPro" id="IPR007832">
    <property type="entry name" value="RNA_pol_Rpc34"/>
</dbReference>
<dbReference type="GO" id="GO:0005666">
    <property type="term" value="C:RNA polymerase III complex"/>
    <property type="evidence" value="ECO:0007669"/>
    <property type="project" value="InterPro"/>
</dbReference>
<evidence type="ECO:0000256" key="5">
    <source>
        <dbReference type="ARBA" id="ARBA00023242"/>
    </source>
</evidence>
<accession>A0A0C2I7Y2</accession>
<comment type="subcellular location">
    <subcellularLocation>
        <location evidence="1">Nucleus</location>
    </subcellularLocation>
</comment>
<evidence type="ECO:0000256" key="3">
    <source>
        <dbReference type="ARBA" id="ARBA00022478"/>
    </source>
</evidence>
<keyword evidence="5" id="KW-0539">Nucleus</keyword>
<dbReference type="InterPro" id="IPR036388">
    <property type="entry name" value="WH-like_DNA-bd_sf"/>
</dbReference>
<dbReference type="Pfam" id="PF05158">
    <property type="entry name" value="RNA_pol_Rpc34"/>
    <property type="match status" value="1"/>
</dbReference>
<dbReference type="AlphaFoldDB" id="A0A0C2I7Y2"/>
<evidence type="ECO:0000313" key="6">
    <source>
        <dbReference type="EMBL" id="KII61358.1"/>
    </source>
</evidence>
<dbReference type="InterPro" id="IPR016049">
    <property type="entry name" value="RNA_pol_Rpc34-like"/>
</dbReference>
<dbReference type="GO" id="GO:0006383">
    <property type="term" value="P:transcription by RNA polymerase III"/>
    <property type="evidence" value="ECO:0007669"/>
    <property type="project" value="InterPro"/>
</dbReference>
<sequence>MERNSIEKQLLLLCQNNKEGLTAEDIVSKIDGLSAPKFVEVVNKLSIKGIIEPFIENGKLTYRCKYKPQPNIVSELGSRPKLSDENELRIYRVIEESGSKGLTIRDIKGSLGLTIPTIKKILSIIDKKGYIKSYFPVHAQETANAKLYVSTAFTPNTSITGGSLYQNMEIESNYVNELMAEIIVFMNAKNGCPPVEDLLSRHNHGLATGQEIYQHLLDRGASTNKLTYKELEQVLEAMIYDGSIQRQKISKGLNSEEMYKAAFESEKTIKFGISAAPCAKCKV</sequence>
<evidence type="ECO:0000256" key="4">
    <source>
        <dbReference type="ARBA" id="ARBA00023163"/>
    </source>
</evidence>
<keyword evidence="4" id="KW-0804">Transcription</keyword>
<comment type="similarity">
    <text evidence="2">Belongs to the eukaryotic RPC34/RPC39 RNA polymerase subunit family.</text>
</comment>
<dbReference type="InterPro" id="IPR036390">
    <property type="entry name" value="WH_DNA-bd_sf"/>
</dbReference>
<evidence type="ECO:0000313" key="7">
    <source>
        <dbReference type="Proteomes" id="UP000031668"/>
    </source>
</evidence>
<dbReference type="Gene3D" id="1.10.10.10">
    <property type="entry name" value="Winged helix-like DNA-binding domain superfamily/Winged helix DNA-binding domain"/>
    <property type="match status" value="2"/>
</dbReference>
<name>A0A0C2I7Y2_THEKT</name>
<organism evidence="6 7">
    <name type="scientific">Thelohanellus kitauei</name>
    <name type="common">Myxosporean</name>
    <dbReference type="NCBI Taxonomy" id="669202"/>
    <lineage>
        <taxon>Eukaryota</taxon>
        <taxon>Metazoa</taxon>
        <taxon>Cnidaria</taxon>
        <taxon>Myxozoa</taxon>
        <taxon>Myxosporea</taxon>
        <taxon>Bivalvulida</taxon>
        <taxon>Platysporina</taxon>
        <taxon>Myxobolidae</taxon>
        <taxon>Thelohanellus</taxon>
    </lineage>
</organism>
<evidence type="ECO:0000256" key="1">
    <source>
        <dbReference type="ARBA" id="ARBA00004123"/>
    </source>
</evidence>
<keyword evidence="7" id="KW-1185">Reference proteome</keyword>
<dbReference type="Proteomes" id="UP000031668">
    <property type="component" value="Unassembled WGS sequence"/>
</dbReference>
<reference evidence="6 7" key="1">
    <citation type="journal article" date="2014" name="Genome Biol. Evol.">
        <title>The genome of the myxosporean Thelohanellus kitauei shows adaptations to nutrient acquisition within its fish host.</title>
        <authorList>
            <person name="Yang Y."/>
            <person name="Xiong J."/>
            <person name="Zhou Z."/>
            <person name="Huo F."/>
            <person name="Miao W."/>
            <person name="Ran C."/>
            <person name="Liu Y."/>
            <person name="Zhang J."/>
            <person name="Feng J."/>
            <person name="Wang M."/>
            <person name="Wang M."/>
            <person name="Wang L."/>
            <person name="Yao B."/>
        </authorList>
    </citation>
    <scope>NUCLEOTIDE SEQUENCE [LARGE SCALE GENOMIC DNA]</scope>
    <source>
        <strain evidence="6">Wuqing</strain>
    </source>
</reference>
<proteinExistence type="inferred from homology"/>
<evidence type="ECO:0000256" key="2">
    <source>
        <dbReference type="ARBA" id="ARBA00011038"/>
    </source>
</evidence>
<dbReference type="EMBL" id="JWZT01005339">
    <property type="protein sequence ID" value="KII61358.1"/>
    <property type="molecule type" value="Genomic_DNA"/>
</dbReference>